<dbReference type="GeneID" id="41544450"/>
<reference evidence="2 5" key="2">
    <citation type="submission" date="2019-04" db="EMBL/GenBank/DDBJ databases">
        <title>Draft genome sequences of Streptomyces avermitilis NBRC 14893.</title>
        <authorList>
            <person name="Komaki H."/>
            <person name="Tamura T."/>
            <person name="Hosoyama A."/>
        </authorList>
    </citation>
    <scope>NUCLEOTIDE SEQUENCE [LARGE SCALE GENOMIC DNA]</scope>
    <source>
        <strain evidence="2 5">NBRC 14893</strain>
    </source>
</reference>
<feature type="compositionally biased region" description="Basic and acidic residues" evidence="1">
    <location>
        <begin position="47"/>
        <end position="67"/>
    </location>
</feature>
<dbReference type="AlphaFoldDB" id="A0A4D4M706"/>
<accession>A0A4D4M706</accession>
<comment type="caution">
    <text evidence="2">The sequence shown here is derived from an EMBL/GenBank/DDBJ whole genome shotgun (WGS) entry which is preliminary data.</text>
</comment>
<dbReference type="EMBL" id="BJHX01000001">
    <property type="protein sequence ID" value="GDY67690.1"/>
    <property type="molecule type" value="Genomic_DNA"/>
</dbReference>
<protein>
    <submittedName>
        <fullName evidence="2">Uncharacterized protein</fullName>
    </submittedName>
</protein>
<reference evidence="3 4" key="1">
    <citation type="submission" date="2019-04" db="EMBL/GenBank/DDBJ databases">
        <title>Draft genome sequences of Streptomyces avermitilis ATCC 31267.</title>
        <authorList>
            <person name="Komaki H."/>
            <person name="Tamura T."/>
            <person name="Hosoyama A."/>
        </authorList>
    </citation>
    <scope>NUCLEOTIDE SEQUENCE [LARGE SCALE GENOMIC DNA]</scope>
    <source>
        <strain evidence="3 4">ATCC 31267</strain>
    </source>
</reference>
<evidence type="ECO:0000313" key="2">
    <source>
        <dbReference type="EMBL" id="GDY67690.1"/>
    </source>
</evidence>
<evidence type="ECO:0000313" key="5">
    <source>
        <dbReference type="Proteomes" id="UP000302139"/>
    </source>
</evidence>
<dbReference type="OMA" id="GQHGWSP"/>
<proteinExistence type="predicted"/>
<feature type="compositionally biased region" description="Basic and acidic residues" evidence="1">
    <location>
        <begin position="1"/>
        <end position="17"/>
    </location>
</feature>
<feature type="compositionally biased region" description="Basic and acidic residues" evidence="1">
    <location>
        <begin position="117"/>
        <end position="128"/>
    </location>
</feature>
<dbReference type="EMBL" id="BJHY01000001">
    <property type="protein sequence ID" value="GDY71992.1"/>
    <property type="molecule type" value="Genomic_DNA"/>
</dbReference>
<evidence type="ECO:0000313" key="4">
    <source>
        <dbReference type="Proteomes" id="UP000299211"/>
    </source>
</evidence>
<feature type="region of interest" description="Disordered" evidence="1">
    <location>
        <begin position="1"/>
        <end position="128"/>
    </location>
</feature>
<evidence type="ECO:0000256" key="1">
    <source>
        <dbReference type="SAM" id="MobiDB-lite"/>
    </source>
</evidence>
<name>A0A4D4M706_STRAX</name>
<dbReference type="Proteomes" id="UP000302139">
    <property type="component" value="Unassembled WGS sequence"/>
</dbReference>
<organism evidence="2 5">
    <name type="scientific">Streptomyces avermitilis</name>
    <dbReference type="NCBI Taxonomy" id="33903"/>
    <lineage>
        <taxon>Bacteria</taxon>
        <taxon>Bacillati</taxon>
        <taxon>Actinomycetota</taxon>
        <taxon>Actinomycetes</taxon>
        <taxon>Kitasatosporales</taxon>
        <taxon>Streptomycetaceae</taxon>
        <taxon>Streptomyces</taxon>
    </lineage>
</organism>
<evidence type="ECO:0000313" key="3">
    <source>
        <dbReference type="EMBL" id="GDY71992.1"/>
    </source>
</evidence>
<dbReference type="RefSeq" id="WP_010988774.1">
    <property type="nucleotide sequence ID" value="NZ_BAABTN010000001.1"/>
</dbReference>
<dbReference type="Proteomes" id="UP000299211">
    <property type="component" value="Unassembled WGS sequence"/>
</dbReference>
<gene>
    <name evidence="2" type="ORF">SAV14893_070830</name>
    <name evidence="3" type="ORF">SAV31267_014770</name>
</gene>
<sequence>MPKKSHSSEPSHGEGPSRHRGTGQHGWSPDVDETRQQDNPSAHRSFHPAEHAGDRGRGRTKSAEETKSVPGETAKSGSARGEEYAEESEEGRQDTGRRGRSQRPSGSKDASSYTGVDPKDPPSRHRPG</sequence>